<gene>
    <name evidence="10" type="primary">LOC107730662</name>
</gene>
<keyword evidence="11" id="KW-1185">Reference proteome</keyword>
<comment type="subcellular location">
    <subcellularLocation>
        <location evidence="1 8">Nucleus</location>
        <location evidence="1 8">Nucleolus</location>
    </subcellularLocation>
</comment>
<dbReference type="InterPro" id="IPR038664">
    <property type="entry name" value="Gar1/Naf1_Cbf5-bd_sf"/>
</dbReference>
<name>A0A673GA07_9TELE</name>
<evidence type="ECO:0000313" key="10">
    <source>
        <dbReference type="Ensembl" id="ENSSRHP00000009304.1"/>
    </source>
</evidence>
<evidence type="ECO:0000256" key="8">
    <source>
        <dbReference type="RuleBase" id="RU364004"/>
    </source>
</evidence>
<dbReference type="Gene3D" id="2.40.10.230">
    <property type="entry name" value="Probable tRNA pseudouridine synthase domain"/>
    <property type="match status" value="1"/>
</dbReference>
<dbReference type="Pfam" id="PF04410">
    <property type="entry name" value="Gar1"/>
    <property type="match status" value="1"/>
</dbReference>
<evidence type="ECO:0000256" key="9">
    <source>
        <dbReference type="SAM" id="MobiDB-lite"/>
    </source>
</evidence>
<comment type="function">
    <text evidence="8">Required for ribosome biogenesis. Part of a complex which catalyzes pseudouridylation of rRNA. This involves the isomerization of uridine such that the ribose is subsequently attached to C5, instead of the normal N1. Pseudouridine ("psi") residues may serve to stabilize the conformation of rRNAs.</text>
</comment>
<dbReference type="GO" id="GO:0031429">
    <property type="term" value="C:box H/ACA snoRNP complex"/>
    <property type="evidence" value="ECO:0007669"/>
    <property type="project" value="TreeGrafter"/>
</dbReference>
<dbReference type="GO" id="GO:0034513">
    <property type="term" value="F:box H/ACA snoRNA binding"/>
    <property type="evidence" value="ECO:0007669"/>
    <property type="project" value="TreeGrafter"/>
</dbReference>
<dbReference type="InterPro" id="IPR007504">
    <property type="entry name" value="H/ACA_rnp_Gar1/Naf1"/>
</dbReference>
<reference evidence="10" key="2">
    <citation type="submission" date="2025-09" db="UniProtKB">
        <authorList>
            <consortium name="Ensembl"/>
        </authorList>
    </citation>
    <scope>IDENTIFICATION</scope>
</reference>
<comment type="subunit">
    <text evidence="8">Component of the small nucleolar ribonucleoprotein particles containing H/ACA-type snoRNAs (H/ACA snoRNPs).</text>
</comment>
<evidence type="ECO:0000256" key="4">
    <source>
        <dbReference type="ARBA" id="ARBA00022884"/>
    </source>
</evidence>
<dbReference type="FunFam" id="2.40.10.230:FF:000001">
    <property type="entry name" value="H/ACA ribonucleoprotein complex subunit"/>
    <property type="match status" value="1"/>
</dbReference>
<evidence type="ECO:0000256" key="2">
    <source>
        <dbReference type="ARBA" id="ARBA00022517"/>
    </source>
</evidence>
<keyword evidence="4 8" id="KW-0694">RNA-binding</keyword>
<organism evidence="10 11">
    <name type="scientific">Sinocyclocheilus rhinocerous</name>
    <dbReference type="NCBI Taxonomy" id="307959"/>
    <lineage>
        <taxon>Eukaryota</taxon>
        <taxon>Metazoa</taxon>
        <taxon>Chordata</taxon>
        <taxon>Craniata</taxon>
        <taxon>Vertebrata</taxon>
        <taxon>Euteleostomi</taxon>
        <taxon>Actinopterygii</taxon>
        <taxon>Neopterygii</taxon>
        <taxon>Teleostei</taxon>
        <taxon>Ostariophysi</taxon>
        <taxon>Cypriniformes</taxon>
        <taxon>Cyprinidae</taxon>
        <taxon>Cyprininae</taxon>
        <taxon>Sinocyclocheilus</taxon>
    </lineage>
</organism>
<evidence type="ECO:0000256" key="5">
    <source>
        <dbReference type="ARBA" id="ARBA00023242"/>
    </source>
</evidence>
<keyword evidence="5 8" id="KW-0539">Nucleus</keyword>
<feature type="compositionally biased region" description="Gly residues" evidence="9">
    <location>
        <begin position="1"/>
        <end position="35"/>
    </location>
</feature>
<dbReference type="PANTHER" id="PTHR23237">
    <property type="entry name" value="NUCLEOLAR PROTEIN FAMILY A MEMBER 1 SNORNP PROTEIN GAR1"/>
    <property type="match status" value="1"/>
</dbReference>
<feature type="region of interest" description="Disordered" evidence="9">
    <location>
        <begin position="137"/>
        <end position="183"/>
    </location>
</feature>
<proteinExistence type="inferred from homology"/>
<dbReference type="GO" id="GO:0000454">
    <property type="term" value="P:snoRNA guided rRNA pseudouridine synthesis"/>
    <property type="evidence" value="ECO:0007669"/>
    <property type="project" value="TreeGrafter"/>
</dbReference>
<comment type="similarity">
    <text evidence="7 8">Belongs to the GAR1 family.</text>
</comment>
<reference evidence="10" key="1">
    <citation type="submission" date="2025-08" db="UniProtKB">
        <authorList>
            <consortium name="Ensembl"/>
        </authorList>
    </citation>
    <scope>IDENTIFICATION</scope>
</reference>
<evidence type="ECO:0000256" key="7">
    <source>
        <dbReference type="ARBA" id="ARBA00038293"/>
    </source>
</evidence>
<evidence type="ECO:0000256" key="3">
    <source>
        <dbReference type="ARBA" id="ARBA00022552"/>
    </source>
</evidence>
<dbReference type="PANTHER" id="PTHR23237:SF6">
    <property type="entry name" value="H_ACA RIBONUCLEOPROTEIN COMPLEX SUBUNIT 1"/>
    <property type="match status" value="1"/>
</dbReference>
<dbReference type="InterPro" id="IPR009000">
    <property type="entry name" value="Transl_B-barrel_sf"/>
</dbReference>
<dbReference type="AlphaFoldDB" id="A0A673GA07"/>
<keyword evidence="2 8" id="KW-0690">Ribosome biogenesis</keyword>
<dbReference type="Ensembl" id="ENSSRHT00000009595.1">
    <property type="protein sequence ID" value="ENSSRHP00000009304.1"/>
    <property type="gene ID" value="ENSSRHG00000005368.1"/>
</dbReference>
<protein>
    <recommendedName>
        <fullName evidence="8">H/ACA ribonucleoprotein complex subunit</fullName>
    </recommendedName>
</protein>
<evidence type="ECO:0000256" key="1">
    <source>
        <dbReference type="ARBA" id="ARBA00004604"/>
    </source>
</evidence>
<keyword evidence="3 8" id="KW-0698">rRNA processing</keyword>
<accession>A0A673GA07</accession>
<feature type="region of interest" description="Disordered" evidence="9">
    <location>
        <begin position="1"/>
        <end position="38"/>
    </location>
</feature>
<dbReference type="Proteomes" id="UP000472270">
    <property type="component" value="Unassembled WGS sequence"/>
</dbReference>
<evidence type="ECO:0000256" key="6">
    <source>
        <dbReference type="ARBA" id="ARBA00023274"/>
    </source>
</evidence>
<evidence type="ECO:0000313" key="11">
    <source>
        <dbReference type="Proteomes" id="UP000472270"/>
    </source>
</evidence>
<feature type="compositionally biased region" description="Gly residues" evidence="9">
    <location>
        <begin position="147"/>
        <end position="183"/>
    </location>
</feature>
<sequence>MSFRGGGGRGGGRGGGFNRGGGRGGGFGGGRGGRGGFHRNQDFGPPEYVVALGEFMHPCEDDMVCKCVTEDNKVPYFNAPVFLENKEQIGKVDEIFGQLHDFYFSVKLSENMNASSFKKLQKFFIDPMKLMPLQRFLPRPPGEKGGGRGGGFRGGRGGNGGGRGGFGGRGGGGGFRGGRGGGGGRGFRGNLLC</sequence>
<dbReference type="SUPFAM" id="SSF50447">
    <property type="entry name" value="Translation proteins"/>
    <property type="match status" value="1"/>
</dbReference>
<keyword evidence="6 8" id="KW-0687">Ribonucleoprotein</keyword>